<evidence type="ECO:0000256" key="3">
    <source>
        <dbReference type="SAM" id="MobiDB-lite"/>
    </source>
</evidence>
<dbReference type="GO" id="GO:0007062">
    <property type="term" value="P:sister chromatid cohesion"/>
    <property type="evidence" value="ECO:0007669"/>
    <property type="project" value="UniProtKB-ARBA"/>
</dbReference>
<feature type="region of interest" description="Disordered" evidence="3">
    <location>
        <begin position="1"/>
        <end position="160"/>
    </location>
</feature>
<dbReference type="SUPFAM" id="SSF48371">
    <property type="entry name" value="ARM repeat"/>
    <property type="match status" value="1"/>
</dbReference>
<feature type="compositionally biased region" description="Polar residues" evidence="3">
    <location>
        <begin position="1264"/>
        <end position="1278"/>
    </location>
</feature>
<dbReference type="PANTHER" id="PTHR11199:SF0">
    <property type="entry name" value="LD34181P-RELATED"/>
    <property type="match status" value="1"/>
</dbReference>
<protein>
    <submittedName>
        <fullName evidence="6">Cohesin subunit SA-2-like</fullName>
    </submittedName>
</protein>
<dbReference type="GO" id="GO:0000785">
    <property type="term" value="C:chromatin"/>
    <property type="evidence" value="ECO:0007669"/>
    <property type="project" value="TreeGrafter"/>
</dbReference>
<feature type="compositionally biased region" description="Acidic residues" evidence="3">
    <location>
        <begin position="1355"/>
        <end position="1364"/>
    </location>
</feature>
<comment type="similarity">
    <text evidence="1">Belongs to the SCC3 family.</text>
</comment>
<dbReference type="InterPro" id="IPR020839">
    <property type="entry name" value="SCD"/>
</dbReference>
<feature type="compositionally biased region" description="Acidic residues" evidence="3">
    <location>
        <begin position="1301"/>
        <end position="1323"/>
    </location>
</feature>
<dbReference type="InterPro" id="IPR039662">
    <property type="entry name" value="Cohesin_Scc3/SA"/>
</dbReference>
<feature type="compositionally biased region" description="Basic and acidic residues" evidence="3">
    <location>
        <begin position="1"/>
        <end position="11"/>
    </location>
</feature>
<evidence type="ECO:0000313" key="5">
    <source>
        <dbReference type="Proteomes" id="UP000515163"/>
    </source>
</evidence>
<dbReference type="RefSeq" id="XP_031555517.1">
    <property type="nucleotide sequence ID" value="XM_031699657.1"/>
</dbReference>
<feature type="region of interest" description="Disordered" evidence="3">
    <location>
        <begin position="1137"/>
        <end position="1364"/>
    </location>
</feature>
<feature type="compositionally biased region" description="Polar residues" evidence="3">
    <location>
        <begin position="13"/>
        <end position="23"/>
    </location>
</feature>
<dbReference type="FunCoup" id="A0A6P8HS38">
    <property type="interactions" value="3734"/>
</dbReference>
<dbReference type="PROSITE" id="PS51425">
    <property type="entry name" value="SCD"/>
    <property type="match status" value="1"/>
</dbReference>
<dbReference type="InParanoid" id="A0A6P8HS38"/>
<evidence type="ECO:0000256" key="2">
    <source>
        <dbReference type="SAM" id="Coils"/>
    </source>
</evidence>
<feature type="domain" description="SCD" evidence="4">
    <location>
        <begin position="373"/>
        <end position="458"/>
    </location>
</feature>
<dbReference type="InterPro" id="IPR056396">
    <property type="entry name" value="HEAT_SCC3-SA"/>
</dbReference>
<proteinExistence type="inferred from homology"/>
<dbReference type="OrthoDB" id="498590at2759"/>
<keyword evidence="2" id="KW-0175">Coiled coil</keyword>
<dbReference type="Pfam" id="PF08514">
    <property type="entry name" value="STAG"/>
    <property type="match status" value="1"/>
</dbReference>
<feature type="compositionally biased region" description="Acidic residues" evidence="3">
    <location>
        <begin position="1248"/>
        <end position="1260"/>
    </location>
</feature>
<evidence type="ECO:0000256" key="1">
    <source>
        <dbReference type="ARBA" id="ARBA00005486"/>
    </source>
</evidence>
<dbReference type="GO" id="GO:0003682">
    <property type="term" value="F:chromatin binding"/>
    <property type="evidence" value="ECO:0007669"/>
    <property type="project" value="TreeGrafter"/>
</dbReference>
<feature type="compositionally biased region" description="Acidic residues" evidence="3">
    <location>
        <begin position="83"/>
        <end position="110"/>
    </location>
</feature>
<evidence type="ECO:0000259" key="4">
    <source>
        <dbReference type="PROSITE" id="PS51425"/>
    </source>
</evidence>
<reference evidence="6" key="1">
    <citation type="submission" date="2025-08" db="UniProtKB">
        <authorList>
            <consortium name="RefSeq"/>
        </authorList>
    </citation>
    <scope>IDENTIFICATION</scope>
    <source>
        <tissue evidence="6">Tentacle</tissue>
    </source>
</reference>
<dbReference type="Pfam" id="PF21581">
    <property type="entry name" value="SCD"/>
    <property type="match status" value="1"/>
</dbReference>
<sequence>MPALRTRKEDETVSPSEASSPASGVTPASKVKEAKDDKNDSPRRSGRKYKQRILFGHEKIQPTPSPSASKKTKLPKKTVEKPDSDEEQEEQEESSSDEEVPESNSEEEEVVTPRKATPKGRKTTPATPKTNPFGKKGRTPSRATPGRKRKGKATSQDDDDQGTLFDIVKAGKGALRAVVDDWIESYNKDKEAAMVDIIQFFVQCCGCKGTVTSSMLDEDENVDAVRQLTEQFDEESHEYPLIMSGPSHKKFKTNFIAFVHTLVVQCQHSIIYDEYMLDTLVSWLIRLSDSQVRAFRHTSTLAGMKLVSALIHIAKNVHIELDNTQRQLDSETQKSTSKKALEKIDMLQTRRQELRQNINDLEEMMNFIFQGMFVHRYRDSRPEIRALCISEIGEWMKEYSTLFLNDKYLKYIVWNLHDKVGEVRLKSLQALLGLYGDEDLVPHLDVLTTRFKDRFVSMTLDKDNEVAVEAVKLMIHMYQYDKLDEEDCQQVQLLVFCTHKQVAHAAGQFLYKRIKDAAEEDIKPNKSKKGSKKSDKETKAVQLKKLLEFFINSEVHNHGAYLVDSLWNTASLIKDWKLMTDMLLDKADEAGLDDKEEEALIEIMVSSCKQSSQGQGPPGRVVRKLLSSKEKKTIISDKKELSAHFMQTVPDLLAKYGTDNEKVLSLVSMPQCFDLEEYGQRRLGKYLEELLNQLDSVVEKSTDPMVLQECAKTYRALTDSEYTLSTTAEVSRNKLVDQFVEAFKGSLQNGLNADDDDEDNNDRFVLISNLEKISAFYKAHDLGSWKLYDNLHHIMHHATTDQETVPDRILILTINAMQCLLLWTLTGLDANHPDKAQLKKLKKWSTTFIRQCEELVGYSNTEVRIEAFLCVCDLLIVFAKQLKNQSPLLGPLVYEPSDSFQATCRDFIVNHIFDNINEDEPEEEDDEQTDEKVEELSRKRTMLAAFLKLVIFNVFDMGLAAPVFSFLNKAFSDFGDIIKHAMNKCKEINKTTYVKTLLAALQQDFLNLKEEQEGEVDVKSEEFCIIKDLAHRFALSLGVDTTKSQAREALITLHREGIQYALSKSTGKKQSPKKGNIPPPNLPFFDILNEFTFRLIPQDKTGRSGVLPFLNKEAGDKVEMKGDEWNPLITYRNNLLGNQEGEEEHEPQKQDKSRSARGRPKKPPAPPPVQGKGKKRQASPEKEDEDSADDAVPLKRTKKMREDTEQSHVEPEREEKPEGDSGEESGLDEKNTKQQKRKRQDSEHSENPEEGEEDGDEDFDNSGVPSSSQKSWMASQTKASKRPRISYSKKDRDKVPHPRLEDDDDDEVGDEQNIEEYKSEEESEPKKKAPLRVRREKREIPENFFDSQENKSTEDDGTLDEPAI</sequence>
<dbReference type="Pfam" id="PF24571">
    <property type="entry name" value="HEAT_SCC3-SA"/>
    <property type="match status" value="1"/>
</dbReference>
<feature type="compositionally biased region" description="Basic residues" evidence="3">
    <location>
        <begin position="135"/>
        <end position="152"/>
    </location>
</feature>
<gene>
    <name evidence="6" type="primary">LOC116292354</name>
</gene>
<feature type="compositionally biased region" description="Basic and acidic residues" evidence="3">
    <location>
        <begin position="1200"/>
        <end position="1219"/>
    </location>
</feature>
<dbReference type="InterPro" id="IPR016024">
    <property type="entry name" value="ARM-type_fold"/>
</dbReference>
<dbReference type="GO" id="GO:0008278">
    <property type="term" value="C:cohesin complex"/>
    <property type="evidence" value="ECO:0007669"/>
    <property type="project" value="TreeGrafter"/>
</dbReference>
<evidence type="ECO:0000313" key="6">
    <source>
        <dbReference type="RefSeq" id="XP_031555517.1"/>
    </source>
</evidence>
<dbReference type="GO" id="GO:0005634">
    <property type="term" value="C:nucleus"/>
    <property type="evidence" value="ECO:0007669"/>
    <property type="project" value="TreeGrafter"/>
</dbReference>
<accession>A0A6P8HS38</accession>
<dbReference type="PANTHER" id="PTHR11199">
    <property type="entry name" value="STROMAL ANTIGEN"/>
    <property type="match status" value="1"/>
</dbReference>
<feature type="compositionally biased region" description="Basic and acidic residues" evidence="3">
    <location>
        <begin position="1288"/>
        <end position="1300"/>
    </location>
</feature>
<name>A0A6P8HS38_ACTTE</name>
<dbReference type="GeneID" id="116292354"/>
<organism evidence="5 6">
    <name type="scientific">Actinia tenebrosa</name>
    <name type="common">Australian red waratah sea anemone</name>
    <dbReference type="NCBI Taxonomy" id="6105"/>
    <lineage>
        <taxon>Eukaryota</taxon>
        <taxon>Metazoa</taxon>
        <taxon>Cnidaria</taxon>
        <taxon>Anthozoa</taxon>
        <taxon>Hexacorallia</taxon>
        <taxon>Actiniaria</taxon>
        <taxon>Actiniidae</taxon>
        <taxon>Actinia</taxon>
    </lineage>
</organism>
<dbReference type="InterPro" id="IPR013721">
    <property type="entry name" value="STAG"/>
</dbReference>
<dbReference type="KEGG" id="aten:116292354"/>
<keyword evidence="5" id="KW-1185">Reference proteome</keyword>
<feature type="coiled-coil region" evidence="2">
    <location>
        <begin position="314"/>
        <end position="364"/>
    </location>
</feature>
<dbReference type="Proteomes" id="UP000515163">
    <property type="component" value="Unplaced"/>
</dbReference>
<feature type="compositionally biased region" description="Basic and acidic residues" evidence="3">
    <location>
        <begin position="30"/>
        <end position="43"/>
    </location>
</feature>